<keyword evidence="1" id="KW-0472">Membrane</keyword>
<proteinExistence type="predicted"/>
<dbReference type="Proteomes" id="UP001254759">
    <property type="component" value="Unassembled WGS sequence"/>
</dbReference>
<evidence type="ECO:0000313" key="5">
    <source>
        <dbReference type="Proteomes" id="UP001254759"/>
    </source>
</evidence>
<dbReference type="Pfam" id="PF25221">
    <property type="entry name" value="5TMH_Lnb"/>
    <property type="match status" value="1"/>
</dbReference>
<name>A0ABU1RN57_9GAMM</name>
<feature type="transmembrane region" description="Helical" evidence="1">
    <location>
        <begin position="284"/>
        <end position="302"/>
    </location>
</feature>
<dbReference type="EMBL" id="JAVDTT010000001">
    <property type="protein sequence ID" value="MDR6840042.1"/>
    <property type="molecule type" value="Genomic_DNA"/>
</dbReference>
<reference evidence="4 5" key="1">
    <citation type="submission" date="2023-07" db="EMBL/GenBank/DDBJ databases">
        <title>Sorghum-associated microbial communities from plants grown in Nebraska, USA.</title>
        <authorList>
            <person name="Schachtman D."/>
        </authorList>
    </citation>
    <scope>NUCLEOTIDE SEQUENCE [LARGE SCALE GENOMIC DNA]</scope>
    <source>
        <strain evidence="4 5">BE107</strain>
    </source>
</reference>
<dbReference type="InterPro" id="IPR025178">
    <property type="entry name" value="Lnb_N"/>
</dbReference>
<evidence type="ECO:0000259" key="3">
    <source>
        <dbReference type="Pfam" id="PF25221"/>
    </source>
</evidence>
<feature type="domain" description="Lnb-like transmembrane" evidence="3">
    <location>
        <begin position="231"/>
        <end position="356"/>
    </location>
</feature>
<sequence>MTMQPGEIFFERFGHDAIVVLDTRTGEATSYNFGFFDMDEPGFVGRFAHGDMQYYLVAMPLQQDLSYYREVGRGVKLQWLDLPPEQANALADALAERAKPENARYHYDYFTSNCSTQVRDALDKAMGGALKPQMVGRSRGNTFRSEAVRLVSPVAWMWLGFDIGLGPYADVPMSRWEEAYVPMRLADSLREAKNSAGRPLVQTEQVLVEHRIAPEPRERPRRWWPWLLIGLAAAALIVLMAPRKPRLIAALALPLWLLCGIAGALLVFLWGFTEHQAAWANRNLLLMNPLCLLLIPGAIPLLRKRTPSAWFRWLLVVVAGLAVVAWIVHWLPFALQYNQSWVALLLPVHAALAYVFFPQRSLLR</sequence>
<accession>A0ABU1RN57</accession>
<keyword evidence="5" id="KW-1185">Reference proteome</keyword>
<evidence type="ECO:0008006" key="6">
    <source>
        <dbReference type="Google" id="ProtNLM"/>
    </source>
</evidence>
<protein>
    <recommendedName>
        <fullName evidence="6">DUF4105 domain-containing protein</fullName>
    </recommendedName>
</protein>
<dbReference type="InterPro" id="IPR057436">
    <property type="entry name" value="5TMH_Lnb"/>
</dbReference>
<feature type="transmembrane region" description="Helical" evidence="1">
    <location>
        <begin position="309"/>
        <end position="328"/>
    </location>
</feature>
<evidence type="ECO:0000256" key="1">
    <source>
        <dbReference type="SAM" id="Phobius"/>
    </source>
</evidence>
<dbReference type="Pfam" id="PF13387">
    <property type="entry name" value="Lnb_N"/>
    <property type="match status" value="1"/>
</dbReference>
<keyword evidence="1" id="KW-1133">Transmembrane helix</keyword>
<feature type="transmembrane region" description="Helical" evidence="1">
    <location>
        <begin position="248"/>
        <end position="272"/>
    </location>
</feature>
<organism evidence="4 5">
    <name type="scientific">Pseudoxanthomonas sacheonensis</name>
    <dbReference type="NCBI Taxonomy" id="443615"/>
    <lineage>
        <taxon>Bacteria</taxon>
        <taxon>Pseudomonadati</taxon>
        <taxon>Pseudomonadota</taxon>
        <taxon>Gammaproteobacteria</taxon>
        <taxon>Lysobacterales</taxon>
        <taxon>Lysobacteraceae</taxon>
        <taxon>Pseudoxanthomonas</taxon>
    </lineage>
</organism>
<feature type="domain" description="Lnb N-terminal periplasmic" evidence="2">
    <location>
        <begin position="10"/>
        <end position="128"/>
    </location>
</feature>
<feature type="transmembrane region" description="Helical" evidence="1">
    <location>
        <begin position="223"/>
        <end position="241"/>
    </location>
</feature>
<comment type="caution">
    <text evidence="4">The sequence shown here is derived from an EMBL/GenBank/DDBJ whole genome shotgun (WGS) entry which is preliminary data.</text>
</comment>
<gene>
    <name evidence="4" type="ORF">J2W94_000306</name>
</gene>
<keyword evidence="1" id="KW-0812">Transmembrane</keyword>
<feature type="transmembrane region" description="Helical" evidence="1">
    <location>
        <begin position="340"/>
        <end position="357"/>
    </location>
</feature>
<evidence type="ECO:0000313" key="4">
    <source>
        <dbReference type="EMBL" id="MDR6840042.1"/>
    </source>
</evidence>
<evidence type="ECO:0000259" key="2">
    <source>
        <dbReference type="Pfam" id="PF13387"/>
    </source>
</evidence>